<keyword evidence="2" id="KW-1185">Reference proteome</keyword>
<proteinExistence type="predicted"/>
<evidence type="ECO:0008006" key="3">
    <source>
        <dbReference type="Google" id="ProtNLM"/>
    </source>
</evidence>
<dbReference type="InterPro" id="IPR016181">
    <property type="entry name" value="Acyl_CoA_acyltransferase"/>
</dbReference>
<evidence type="ECO:0000313" key="1">
    <source>
        <dbReference type="EMBL" id="QWG01781.1"/>
    </source>
</evidence>
<name>A0AAX1N5V8_9BACT</name>
<dbReference type="AlphaFoldDB" id="A0AAX1N5V8"/>
<dbReference type="EMBL" id="CP076132">
    <property type="protein sequence ID" value="QWG01781.1"/>
    <property type="molecule type" value="Genomic_DNA"/>
</dbReference>
<sequence length="313" mass="36748">METYKVERYHQENRAEWNTFVMKCMQQHFFFTRDFIEYHKDRFIDYSLIIRNQTNQIVALFPATLNDGVVSSHAGLTFGGLLYKPRTFVQKIIDILSEIERYCLVHDVQKIIYKVTPYIYKTEQGEEDVYALFKNSWQLIRRDLSGVIKIDRQIAADRSRRKNERIALSNDIEIKVCDDFEAFWTMLNDNLTSRHNVTPTHSLEELIYLKSLFPDQIKLIGGFKGGEMLSGALLFLTPNVCKVQYSVNSIEGRKYKVLDAVFMQMIGDCEKEYIDFGHSCEEDGKYLNEGLARFKYQFSGESLVNDFYQKELK</sequence>
<reference evidence="1 2" key="1">
    <citation type="submission" date="2021-05" db="EMBL/GenBank/DDBJ databases">
        <title>Comparative genomic studies on the polysaccharide-degrading batcterial strains of the Flammeovirga genus.</title>
        <authorList>
            <person name="Zewei F."/>
            <person name="Zheng Z."/>
            <person name="Yu L."/>
            <person name="Ruyue G."/>
            <person name="Yanhong M."/>
            <person name="Yuanyuan C."/>
            <person name="Jingyan G."/>
            <person name="Wenjun H."/>
        </authorList>
    </citation>
    <scope>NUCLEOTIDE SEQUENCE [LARGE SCALE GENOMIC DNA]</scope>
    <source>
        <strain evidence="1 2">NBRC:100898</strain>
    </source>
</reference>
<dbReference type="SUPFAM" id="SSF55729">
    <property type="entry name" value="Acyl-CoA N-acyltransferases (Nat)"/>
    <property type="match status" value="1"/>
</dbReference>
<dbReference type="RefSeq" id="WP_169665943.1">
    <property type="nucleotide sequence ID" value="NZ_CP076132.1"/>
</dbReference>
<dbReference type="Proteomes" id="UP000678679">
    <property type="component" value="Chromosome 1"/>
</dbReference>
<protein>
    <recommendedName>
        <fullName evidence="3">BioF2-like acetyltransferase domain-containing protein</fullName>
    </recommendedName>
</protein>
<dbReference type="Gene3D" id="3.40.630.30">
    <property type="match status" value="1"/>
</dbReference>
<evidence type="ECO:0000313" key="2">
    <source>
        <dbReference type="Proteomes" id="UP000678679"/>
    </source>
</evidence>
<organism evidence="1 2">
    <name type="scientific">Flammeovirga yaeyamensis</name>
    <dbReference type="NCBI Taxonomy" id="367791"/>
    <lineage>
        <taxon>Bacteria</taxon>
        <taxon>Pseudomonadati</taxon>
        <taxon>Bacteroidota</taxon>
        <taxon>Cytophagia</taxon>
        <taxon>Cytophagales</taxon>
        <taxon>Flammeovirgaceae</taxon>
        <taxon>Flammeovirga</taxon>
    </lineage>
</organism>
<dbReference type="KEGG" id="fya:KMW28_19390"/>
<gene>
    <name evidence="1" type="ORF">KMW28_19390</name>
</gene>
<accession>A0AAX1N5V8</accession>